<organism evidence="2 3">
    <name type="scientific">Dufourea novaeangliae</name>
    <name type="common">Sweat bee</name>
    <dbReference type="NCBI Taxonomy" id="178035"/>
    <lineage>
        <taxon>Eukaryota</taxon>
        <taxon>Metazoa</taxon>
        <taxon>Ecdysozoa</taxon>
        <taxon>Arthropoda</taxon>
        <taxon>Hexapoda</taxon>
        <taxon>Insecta</taxon>
        <taxon>Pterygota</taxon>
        <taxon>Neoptera</taxon>
        <taxon>Endopterygota</taxon>
        <taxon>Hymenoptera</taxon>
        <taxon>Apocrita</taxon>
        <taxon>Aculeata</taxon>
        <taxon>Apoidea</taxon>
        <taxon>Anthophila</taxon>
        <taxon>Halictidae</taxon>
        <taxon>Rophitinae</taxon>
        <taxon>Dufourea</taxon>
    </lineage>
</organism>
<feature type="region of interest" description="Disordered" evidence="1">
    <location>
        <begin position="247"/>
        <end position="284"/>
    </location>
</feature>
<feature type="region of interest" description="Disordered" evidence="1">
    <location>
        <begin position="1"/>
        <end position="41"/>
    </location>
</feature>
<feature type="compositionally biased region" description="Polar residues" evidence="1">
    <location>
        <begin position="104"/>
        <end position="113"/>
    </location>
</feature>
<accession>A0A154P4Q1</accession>
<feature type="compositionally biased region" description="Basic and acidic residues" evidence="1">
    <location>
        <begin position="254"/>
        <end position="269"/>
    </location>
</feature>
<evidence type="ECO:0000256" key="1">
    <source>
        <dbReference type="SAM" id="MobiDB-lite"/>
    </source>
</evidence>
<feature type="compositionally biased region" description="Basic and acidic residues" evidence="1">
    <location>
        <begin position="308"/>
        <end position="319"/>
    </location>
</feature>
<gene>
    <name evidence="2" type="ORF">WN55_10203</name>
</gene>
<keyword evidence="3" id="KW-1185">Reference proteome</keyword>
<reference evidence="2 3" key="1">
    <citation type="submission" date="2015-07" db="EMBL/GenBank/DDBJ databases">
        <title>The genome of Dufourea novaeangliae.</title>
        <authorList>
            <person name="Pan H."/>
            <person name="Kapheim K."/>
        </authorList>
    </citation>
    <scope>NUCLEOTIDE SEQUENCE [LARGE SCALE GENOMIC DNA]</scope>
    <source>
        <strain evidence="2">0120121106</strain>
        <tissue evidence="2">Whole body</tissue>
    </source>
</reference>
<feature type="region of interest" description="Disordered" evidence="1">
    <location>
        <begin position="89"/>
        <end position="121"/>
    </location>
</feature>
<evidence type="ECO:0000313" key="3">
    <source>
        <dbReference type="Proteomes" id="UP000076502"/>
    </source>
</evidence>
<proteinExistence type="predicted"/>
<dbReference type="AlphaFoldDB" id="A0A154P4Q1"/>
<name>A0A154P4Q1_DUFNO</name>
<dbReference type="Proteomes" id="UP000076502">
    <property type="component" value="Unassembled WGS sequence"/>
</dbReference>
<protein>
    <submittedName>
        <fullName evidence="2">Uncharacterized protein</fullName>
    </submittedName>
</protein>
<evidence type="ECO:0000313" key="2">
    <source>
        <dbReference type="EMBL" id="KZC06294.1"/>
    </source>
</evidence>
<feature type="region of interest" description="Disordered" evidence="1">
    <location>
        <begin position="308"/>
        <end position="331"/>
    </location>
</feature>
<dbReference type="EMBL" id="KQ434809">
    <property type="protein sequence ID" value="KZC06294.1"/>
    <property type="molecule type" value="Genomic_DNA"/>
</dbReference>
<sequence>MRAGKATSDPKTAVATRPGLAKGPVSCPRVQVKKKKREKGQLESKVSISATYWIDFEINLLVVSHSSRDHCIVNPGQWITETIGEEVEAQGARTDGGQAKGDSPRSQALNPSTRRSKSEGLATPTITIVNSTNPRGSQVISLEEDCRKFGQARDVYRYSRRFAYRIFDLRPGATLRQRERGNAGSRGEHWSAMKKEEQQSVNVVASVGAIENSNKSLIASIYPFAPVTYGVASMRLKLSSSGKQSARYLGQGPVEERDTVCRQQTRPEEEGGVTAPDYPSRKSNGMSKVCVHASLNLDHSRLVREERARRRKEGMGKERQCRRRWSTAAIR</sequence>